<proteinExistence type="predicted"/>
<gene>
    <name evidence="2" type="ORF">KDA_76100</name>
</gene>
<evidence type="ECO:0000313" key="2">
    <source>
        <dbReference type="EMBL" id="GCE32126.1"/>
    </source>
</evidence>
<feature type="transmembrane region" description="Helical" evidence="1">
    <location>
        <begin position="192"/>
        <end position="213"/>
    </location>
</feature>
<dbReference type="OrthoDB" id="165844at2"/>
<organism evidence="2 3">
    <name type="scientific">Dictyobacter alpinus</name>
    <dbReference type="NCBI Taxonomy" id="2014873"/>
    <lineage>
        <taxon>Bacteria</taxon>
        <taxon>Bacillati</taxon>
        <taxon>Chloroflexota</taxon>
        <taxon>Ktedonobacteria</taxon>
        <taxon>Ktedonobacterales</taxon>
        <taxon>Dictyobacteraceae</taxon>
        <taxon>Dictyobacter</taxon>
    </lineage>
</organism>
<feature type="transmembrane region" description="Helical" evidence="1">
    <location>
        <begin position="123"/>
        <end position="144"/>
    </location>
</feature>
<name>A0A402BLC1_9CHLR</name>
<dbReference type="EMBL" id="BIFT01000003">
    <property type="protein sequence ID" value="GCE32126.1"/>
    <property type="molecule type" value="Genomic_DNA"/>
</dbReference>
<keyword evidence="1" id="KW-1133">Transmembrane helix</keyword>
<feature type="transmembrane region" description="Helical" evidence="1">
    <location>
        <begin position="97"/>
        <end position="117"/>
    </location>
</feature>
<evidence type="ECO:0008006" key="4">
    <source>
        <dbReference type="Google" id="ProtNLM"/>
    </source>
</evidence>
<dbReference type="Proteomes" id="UP000287171">
    <property type="component" value="Unassembled WGS sequence"/>
</dbReference>
<dbReference type="RefSeq" id="WP_126632124.1">
    <property type="nucleotide sequence ID" value="NZ_BIFT01000003.1"/>
</dbReference>
<feature type="transmembrane region" description="Helical" evidence="1">
    <location>
        <begin position="31"/>
        <end position="51"/>
    </location>
</feature>
<keyword evidence="3" id="KW-1185">Reference proteome</keyword>
<reference evidence="3" key="1">
    <citation type="submission" date="2018-12" db="EMBL/GenBank/DDBJ databases">
        <title>Tengunoibacter tsumagoiensis gen. nov., sp. nov., Dictyobacter kobayashii sp. nov., D. alpinus sp. nov., and D. joshuensis sp. nov. and description of Dictyobacteraceae fam. nov. within the order Ktedonobacterales isolated from Tengu-no-mugimeshi.</title>
        <authorList>
            <person name="Wang C.M."/>
            <person name="Zheng Y."/>
            <person name="Sakai Y."/>
            <person name="Toyoda A."/>
            <person name="Minakuchi Y."/>
            <person name="Abe K."/>
            <person name="Yokota A."/>
            <person name="Yabe S."/>
        </authorList>
    </citation>
    <scope>NUCLEOTIDE SEQUENCE [LARGE SCALE GENOMIC DNA]</scope>
    <source>
        <strain evidence="3">Uno16</strain>
    </source>
</reference>
<feature type="transmembrane region" description="Helical" evidence="1">
    <location>
        <begin position="156"/>
        <end position="180"/>
    </location>
</feature>
<sequence>MAETTEDIQIEKGFAATAETPGEKVAHRISVVANPLFVALPLFLVVALHTAPDLLHALGWWLIIAVGITGAPFFFIRMGVKRGKYTDDHVSNRAQRFVPLSFGLICMLLVFVLLFFLAVPRLLLATVVAALATLAFAIVITQFGKFKISLHMAGSAGAVTICILLFGPWLFVLAPLVILIGWARWKVRAHTVLQACAGTVLAALVTIAVLWLFGVL</sequence>
<evidence type="ECO:0000256" key="1">
    <source>
        <dbReference type="SAM" id="Phobius"/>
    </source>
</evidence>
<dbReference type="AlphaFoldDB" id="A0A402BLC1"/>
<keyword evidence="1" id="KW-0472">Membrane</keyword>
<accession>A0A402BLC1</accession>
<evidence type="ECO:0000313" key="3">
    <source>
        <dbReference type="Proteomes" id="UP000287171"/>
    </source>
</evidence>
<protein>
    <recommendedName>
        <fullName evidence="4">Phosphatidic acid phosphatase type 2/haloperoxidase domain-containing protein</fullName>
    </recommendedName>
</protein>
<feature type="transmembrane region" description="Helical" evidence="1">
    <location>
        <begin position="57"/>
        <end position="76"/>
    </location>
</feature>
<comment type="caution">
    <text evidence="2">The sequence shown here is derived from an EMBL/GenBank/DDBJ whole genome shotgun (WGS) entry which is preliminary data.</text>
</comment>
<keyword evidence="1" id="KW-0812">Transmembrane</keyword>